<evidence type="ECO:0000256" key="1">
    <source>
        <dbReference type="SAM" id="SignalP"/>
    </source>
</evidence>
<reference evidence="4" key="1">
    <citation type="journal article" date="2019" name="Int. J. Syst. Evol. Microbiol.">
        <title>The Global Catalogue of Microorganisms (GCM) 10K type strain sequencing project: providing services to taxonomists for standard genome sequencing and annotation.</title>
        <authorList>
            <consortium name="The Broad Institute Genomics Platform"/>
            <consortium name="The Broad Institute Genome Sequencing Center for Infectious Disease"/>
            <person name="Wu L."/>
            <person name="Ma J."/>
        </authorList>
    </citation>
    <scope>NUCLEOTIDE SEQUENCE [LARGE SCALE GENOMIC DNA]</scope>
    <source>
        <strain evidence="4">CGMCC 1.12922</strain>
    </source>
</reference>
<organism evidence="3 4">
    <name type="scientific">Sinisalibacter lacisalsi</name>
    <dbReference type="NCBI Taxonomy" id="1526570"/>
    <lineage>
        <taxon>Bacteria</taxon>
        <taxon>Pseudomonadati</taxon>
        <taxon>Pseudomonadota</taxon>
        <taxon>Alphaproteobacteria</taxon>
        <taxon>Rhodobacterales</taxon>
        <taxon>Roseobacteraceae</taxon>
        <taxon>Sinisalibacter</taxon>
    </lineage>
</organism>
<keyword evidence="1" id="KW-0732">Signal</keyword>
<name>A0ABQ1QSI6_9RHOB</name>
<dbReference type="RefSeq" id="WP_229738250.1">
    <property type="nucleotide sequence ID" value="NZ_BMGI01000004.1"/>
</dbReference>
<evidence type="ECO:0000259" key="2">
    <source>
        <dbReference type="Pfam" id="PF11845"/>
    </source>
</evidence>
<dbReference type="EMBL" id="BMGI01000004">
    <property type="protein sequence ID" value="GGD40712.1"/>
    <property type="molecule type" value="Genomic_DNA"/>
</dbReference>
<feature type="chain" id="PRO_5047478261" description="Tll0287-like domain-containing protein" evidence="1">
    <location>
        <begin position="24"/>
        <end position="194"/>
    </location>
</feature>
<evidence type="ECO:0000313" key="4">
    <source>
        <dbReference type="Proteomes" id="UP000617355"/>
    </source>
</evidence>
<comment type="caution">
    <text evidence="3">The sequence shown here is derived from an EMBL/GenBank/DDBJ whole genome shotgun (WGS) entry which is preliminary data.</text>
</comment>
<protein>
    <recommendedName>
        <fullName evidence="2">Tll0287-like domain-containing protein</fullName>
    </recommendedName>
</protein>
<evidence type="ECO:0000313" key="3">
    <source>
        <dbReference type="EMBL" id="GGD40712.1"/>
    </source>
</evidence>
<dbReference type="Pfam" id="PF11845">
    <property type="entry name" value="Tll0287-like"/>
    <property type="match status" value="1"/>
</dbReference>
<feature type="domain" description="Tll0287-like" evidence="2">
    <location>
        <begin position="54"/>
        <end position="189"/>
    </location>
</feature>
<feature type="signal peptide" evidence="1">
    <location>
        <begin position="1"/>
        <end position="23"/>
    </location>
</feature>
<proteinExistence type="predicted"/>
<dbReference type="Proteomes" id="UP000617355">
    <property type="component" value="Unassembled WGS sequence"/>
</dbReference>
<keyword evidence="4" id="KW-1185">Reference proteome</keyword>
<accession>A0ABQ1QSI6</accession>
<dbReference type="InterPro" id="IPR021796">
    <property type="entry name" value="Tll0287-like_dom"/>
</dbReference>
<gene>
    <name evidence="3" type="ORF">GCM10011358_25800</name>
</gene>
<sequence>MKVMTLRAAMCSAALALAAPAMASDADVEALKAEAAGLMKEFGDTLRGELVAAMQAGGPVNAISVCNEEAPVIAASISDASGWDVGRSSHRLRNPLNAPDAFTAAAIDDFVAREAAGEAVDSLVSAGIVEEDGERVFHMVKAIPTGEPCVACHGGDNVKEEVVAALAEMYPEDTARGFSPGQMRGVFTLSKVLD</sequence>